<evidence type="ECO:0000256" key="1">
    <source>
        <dbReference type="SAM" id="Coils"/>
    </source>
</evidence>
<sequence length="177" mass="19883">MGNVPQMTSYMSDVHITIDTVQEGNVLGGNFRLQFGGDTTGDIAHDALPVEVQSQLESLSTVDTIKVTRSDAVAYQDKKERDEKEGLETRMKEVAAVLVDNETRGRRKEESAEAEREKLNATINKLREKIRREKDEVKKRIEDLKAKLEAETDKVKKLSLGNKELAVRVKALEKESG</sequence>
<keyword evidence="3" id="KW-1185">Reference proteome</keyword>
<feature type="coiled-coil region" evidence="1">
    <location>
        <begin position="109"/>
        <end position="175"/>
    </location>
</feature>
<reference evidence="2" key="1">
    <citation type="submission" date="2022-07" db="EMBL/GenBank/DDBJ databases">
        <title>Genome analysis of Parmales, a sister group of diatoms, reveals the evolutionary specialization of diatoms from phago-mixotrophs to photoautotrophs.</title>
        <authorList>
            <person name="Ban H."/>
            <person name="Sato S."/>
            <person name="Yoshikawa S."/>
            <person name="Kazumasa Y."/>
            <person name="Nakamura Y."/>
            <person name="Ichinomiya M."/>
            <person name="Saitoh K."/>
            <person name="Sato N."/>
            <person name="Blanc-Mathieu R."/>
            <person name="Endo H."/>
            <person name="Kuwata A."/>
            <person name="Ogata H."/>
        </authorList>
    </citation>
    <scope>NUCLEOTIDE SEQUENCE</scope>
</reference>
<name>A0A9W7A169_9STRA</name>
<protein>
    <submittedName>
        <fullName evidence="2">Uncharacterized protein</fullName>
    </submittedName>
</protein>
<dbReference type="Proteomes" id="UP001165082">
    <property type="component" value="Unassembled WGS sequence"/>
</dbReference>
<dbReference type="EMBL" id="BRXZ01005141">
    <property type="protein sequence ID" value="GMH60803.1"/>
    <property type="molecule type" value="Genomic_DNA"/>
</dbReference>
<gene>
    <name evidence="2" type="ORF">TrRE_jg215</name>
</gene>
<dbReference type="AlphaFoldDB" id="A0A9W7A169"/>
<proteinExistence type="predicted"/>
<feature type="non-terminal residue" evidence="2">
    <location>
        <position position="177"/>
    </location>
</feature>
<organism evidence="2 3">
    <name type="scientific">Triparma retinervis</name>
    <dbReference type="NCBI Taxonomy" id="2557542"/>
    <lineage>
        <taxon>Eukaryota</taxon>
        <taxon>Sar</taxon>
        <taxon>Stramenopiles</taxon>
        <taxon>Ochrophyta</taxon>
        <taxon>Bolidophyceae</taxon>
        <taxon>Parmales</taxon>
        <taxon>Triparmaceae</taxon>
        <taxon>Triparma</taxon>
    </lineage>
</organism>
<accession>A0A9W7A169</accession>
<comment type="caution">
    <text evidence="2">The sequence shown here is derived from an EMBL/GenBank/DDBJ whole genome shotgun (WGS) entry which is preliminary data.</text>
</comment>
<keyword evidence="1" id="KW-0175">Coiled coil</keyword>
<evidence type="ECO:0000313" key="2">
    <source>
        <dbReference type="EMBL" id="GMH60803.1"/>
    </source>
</evidence>
<evidence type="ECO:0000313" key="3">
    <source>
        <dbReference type="Proteomes" id="UP001165082"/>
    </source>
</evidence>